<dbReference type="SUPFAM" id="SSF81301">
    <property type="entry name" value="Nucleotidyltransferase"/>
    <property type="match status" value="1"/>
</dbReference>
<feature type="region of interest" description="Disordered" evidence="1">
    <location>
        <begin position="223"/>
        <end position="254"/>
    </location>
</feature>
<keyword evidence="3" id="KW-1185">Reference proteome</keyword>
<organism evidence="2 3">
    <name type="scientific">Neonectria punicea</name>
    <dbReference type="NCBI Taxonomy" id="979145"/>
    <lineage>
        <taxon>Eukaryota</taxon>
        <taxon>Fungi</taxon>
        <taxon>Dikarya</taxon>
        <taxon>Ascomycota</taxon>
        <taxon>Pezizomycotina</taxon>
        <taxon>Sordariomycetes</taxon>
        <taxon>Hypocreomycetidae</taxon>
        <taxon>Hypocreales</taxon>
        <taxon>Nectriaceae</taxon>
        <taxon>Neonectria</taxon>
    </lineage>
</organism>
<accession>A0ABR1HQZ8</accession>
<reference evidence="2 3" key="1">
    <citation type="journal article" date="2025" name="Microbiol. Resour. Announc.">
        <title>Draft genome sequences for Neonectria magnoliae and Neonectria punicea, canker pathogens of Liriodendron tulipifera and Acer saccharum in West Virginia.</title>
        <authorList>
            <person name="Petronek H.M."/>
            <person name="Kasson M.T."/>
            <person name="Metheny A.M."/>
            <person name="Stauder C.M."/>
            <person name="Lovett B."/>
            <person name="Lynch S.C."/>
            <person name="Garnas J.R."/>
            <person name="Kasson L.R."/>
            <person name="Stajich J.E."/>
        </authorList>
    </citation>
    <scope>NUCLEOTIDE SEQUENCE [LARGE SCALE GENOMIC DNA]</scope>
    <source>
        <strain evidence="2 3">NRRL 64653</strain>
    </source>
</reference>
<gene>
    <name evidence="2" type="ORF">QQX98_001261</name>
</gene>
<name>A0ABR1HQZ8_9HYPO</name>
<dbReference type="EMBL" id="JAZAVJ010000012">
    <property type="protein sequence ID" value="KAK7422971.1"/>
    <property type="molecule type" value="Genomic_DNA"/>
</dbReference>
<dbReference type="InterPro" id="IPR043519">
    <property type="entry name" value="NT_sf"/>
</dbReference>
<evidence type="ECO:0000313" key="3">
    <source>
        <dbReference type="Proteomes" id="UP001498476"/>
    </source>
</evidence>
<dbReference type="Gene3D" id="3.30.460.40">
    <property type="match status" value="1"/>
</dbReference>
<feature type="compositionally biased region" description="Gly residues" evidence="1">
    <location>
        <begin position="238"/>
        <end position="254"/>
    </location>
</feature>
<evidence type="ECO:0000256" key="1">
    <source>
        <dbReference type="SAM" id="MobiDB-lite"/>
    </source>
</evidence>
<dbReference type="Proteomes" id="UP001498476">
    <property type="component" value="Unassembled WGS sequence"/>
</dbReference>
<sequence length="254" mass="28015">MPLYREEDLDDLEISAENANPDEQSVALGRVVRIFEENAITYGVMGGMNFYLRGSGRTTGDVDIAVDNRPRMDALLDVFNNQEGVYRPANRMQWVSGVARIFVDVKGQLVQIDLKPKGAEGHLIPSDITGSLETLTVNTSSGTFSCQILAIGPLAAAKIKSHYSRETRDDYTDLVFICTNEAYRAQVRAAARTFRQEWKDCFMDKVIEHDSDLEESIRWALDMPRTPSPETDQPLGTSAGGSNQGGGRGGDGLY</sequence>
<evidence type="ECO:0000313" key="2">
    <source>
        <dbReference type="EMBL" id="KAK7422971.1"/>
    </source>
</evidence>
<proteinExistence type="predicted"/>
<comment type="caution">
    <text evidence="2">The sequence shown here is derived from an EMBL/GenBank/DDBJ whole genome shotgun (WGS) entry which is preliminary data.</text>
</comment>
<protein>
    <submittedName>
        <fullName evidence="2">Uncharacterized protein</fullName>
    </submittedName>
</protein>